<dbReference type="EC" id="3.5.1.25" evidence="7"/>
<comment type="similarity">
    <text evidence="1 5">Belongs to the metallo-dependent hydrolases superfamily. NagA family.</text>
</comment>
<dbReference type="NCBIfam" id="TIGR00221">
    <property type="entry name" value="nagA"/>
    <property type="match status" value="1"/>
</dbReference>
<organism evidence="7 8">
    <name type="scientific">Ferviditalea candida</name>
    <dbReference type="NCBI Taxonomy" id="3108399"/>
    <lineage>
        <taxon>Bacteria</taxon>
        <taxon>Bacillati</taxon>
        <taxon>Bacillota</taxon>
        <taxon>Bacilli</taxon>
        <taxon>Bacillales</taxon>
        <taxon>Paenibacillaceae</taxon>
        <taxon>Ferviditalea</taxon>
    </lineage>
</organism>
<dbReference type="Gene3D" id="3.20.20.140">
    <property type="entry name" value="Metal-dependent hydrolases"/>
    <property type="match status" value="1"/>
</dbReference>
<keyword evidence="3 5" id="KW-0378">Hydrolase</keyword>
<evidence type="ECO:0000313" key="8">
    <source>
        <dbReference type="Proteomes" id="UP001310386"/>
    </source>
</evidence>
<dbReference type="Proteomes" id="UP001310386">
    <property type="component" value="Unassembled WGS sequence"/>
</dbReference>
<dbReference type="Gene3D" id="2.30.40.10">
    <property type="entry name" value="Urease, subunit C, domain 1"/>
    <property type="match status" value="1"/>
</dbReference>
<evidence type="ECO:0000256" key="4">
    <source>
        <dbReference type="ARBA" id="ARBA00023277"/>
    </source>
</evidence>
<accession>A0ABU5ZN83</accession>
<keyword evidence="2" id="KW-0479">Metal-binding</keyword>
<dbReference type="PIRSF" id="PIRSF038994">
    <property type="entry name" value="NagA"/>
    <property type="match status" value="1"/>
</dbReference>
<dbReference type="EMBL" id="JAYJLD010000019">
    <property type="protein sequence ID" value="MEB3102570.1"/>
    <property type="molecule type" value="Genomic_DNA"/>
</dbReference>
<dbReference type="RefSeq" id="WP_371754694.1">
    <property type="nucleotide sequence ID" value="NZ_JAYJLD010000019.1"/>
</dbReference>
<name>A0ABU5ZN83_9BACL</name>
<dbReference type="GO" id="GO:0008448">
    <property type="term" value="F:N-acetylglucosamine-6-phosphate deacetylase activity"/>
    <property type="evidence" value="ECO:0007669"/>
    <property type="project" value="UniProtKB-EC"/>
</dbReference>
<keyword evidence="8" id="KW-1185">Reference proteome</keyword>
<dbReference type="InterPro" id="IPR011059">
    <property type="entry name" value="Metal-dep_hydrolase_composite"/>
</dbReference>
<evidence type="ECO:0000256" key="2">
    <source>
        <dbReference type="ARBA" id="ARBA00022723"/>
    </source>
</evidence>
<comment type="caution">
    <text evidence="7">The sequence shown here is derived from an EMBL/GenBank/DDBJ whole genome shotgun (WGS) entry which is preliminary data.</text>
</comment>
<dbReference type="SUPFAM" id="SSF51556">
    <property type="entry name" value="Metallo-dependent hydrolases"/>
    <property type="match status" value="1"/>
</dbReference>
<dbReference type="InterPro" id="IPR003764">
    <property type="entry name" value="GlcNAc_6-P_deAcase"/>
</dbReference>
<sequence>MTEFKPDRNKKPLIIRGSVLNDGDFSHALIESKEGIIQAIHQSDDLTELERRTLIVPGFIDIHVHGGGGADVMDGSIEALRTIAETHVKYGTTGWLATTVTVAGADILRVIDAVKQYMPIQSGFKGAECLGIHLEGPFLSPKHRGAQREDLFMLPDLEQFQSWVERAEGIIRMITLAPELEGAERLIRYARENGITVSAGHTDATSRQLNNAAEWGVTHLTHVFNAMRPIHHREPGIIAAACRNGHMTADFIADGIHLHPDTENLLLRLFGHERLILITDAMRAACMGDGLYEIGGLPVTVKQGVARIDNGTLAGSLLTLQRAAQRMTNIHRLRWAEVSRMASYNPARLLGLDRKGGILPGKSADLVGLTSEGDVLWTMVNGELCYENGNNTSGNDQ</sequence>
<dbReference type="SUPFAM" id="SSF51338">
    <property type="entry name" value="Composite domain of metallo-dependent hydrolases"/>
    <property type="match status" value="1"/>
</dbReference>
<evidence type="ECO:0000259" key="6">
    <source>
        <dbReference type="Pfam" id="PF01979"/>
    </source>
</evidence>
<dbReference type="CDD" id="cd00854">
    <property type="entry name" value="NagA"/>
    <property type="match status" value="1"/>
</dbReference>
<protein>
    <submittedName>
        <fullName evidence="7">N-acetylglucosamine-6-phosphate deacetylase</fullName>
        <ecNumber evidence="7">3.5.1.25</ecNumber>
    </submittedName>
</protein>
<dbReference type="Pfam" id="PF01979">
    <property type="entry name" value="Amidohydro_1"/>
    <property type="match status" value="1"/>
</dbReference>
<dbReference type="PANTHER" id="PTHR11113">
    <property type="entry name" value="N-ACETYLGLUCOSAMINE-6-PHOSPHATE DEACETYLASE"/>
    <property type="match status" value="1"/>
</dbReference>
<feature type="domain" description="Amidohydrolase-related" evidence="6">
    <location>
        <begin position="55"/>
        <end position="384"/>
    </location>
</feature>
<reference evidence="7" key="1">
    <citation type="submission" date="2023-12" db="EMBL/GenBank/DDBJ databases">
        <title>Fervidustalea candida gen. nov., sp. nov., a novel member of the family Paenibacillaceae isolated from a geothermal area.</title>
        <authorList>
            <person name="Li W.-J."/>
            <person name="Jiao J.-Y."/>
            <person name="Chen Y."/>
        </authorList>
    </citation>
    <scope>NUCLEOTIDE SEQUENCE</scope>
    <source>
        <strain evidence="7">SYSU GA230002</strain>
    </source>
</reference>
<dbReference type="InterPro" id="IPR032466">
    <property type="entry name" value="Metal_Hydrolase"/>
</dbReference>
<keyword evidence="4 5" id="KW-0119">Carbohydrate metabolism</keyword>
<evidence type="ECO:0000256" key="3">
    <source>
        <dbReference type="ARBA" id="ARBA00022801"/>
    </source>
</evidence>
<dbReference type="PANTHER" id="PTHR11113:SF14">
    <property type="entry name" value="N-ACETYLGLUCOSAMINE-6-PHOSPHATE DEACETYLASE"/>
    <property type="match status" value="1"/>
</dbReference>
<dbReference type="InterPro" id="IPR006680">
    <property type="entry name" value="Amidohydro-rel"/>
</dbReference>
<evidence type="ECO:0000256" key="1">
    <source>
        <dbReference type="ARBA" id="ARBA00010716"/>
    </source>
</evidence>
<evidence type="ECO:0000313" key="7">
    <source>
        <dbReference type="EMBL" id="MEB3102570.1"/>
    </source>
</evidence>
<evidence type="ECO:0000256" key="5">
    <source>
        <dbReference type="PIRNR" id="PIRNR038994"/>
    </source>
</evidence>
<gene>
    <name evidence="7" type="primary">nagA</name>
    <name evidence="7" type="ORF">VF724_12945</name>
</gene>
<proteinExistence type="inferred from homology"/>